<organism evidence="2 3">
    <name type="scientific">Paramarasmius palmivorus</name>
    <dbReference type="NCBI Taxonomy" id="297713"/>
    <lineage>
        <taxon>Eukaryota</taxon>
        <taxon>Fungi</taxon>
        <taxon>Dikarya</taxon>
        <taxon>Basidiomycota</taxon>
        <taxon>Agaricomycotina</taxon>
        <taxon>Agaricomycetes</taxon>
        <taxon>Agaricomycetidae</taxon>
        <taxon>Agaricales</taxon>
        <taxon>Marasmiineae</taxon>
        <taxon>Marasmiaceae</taxon>
        <taxon>Paramarasmius</taxon>
    </lineage>
</organism>
<evidence type="ECO:0000256" key="1">
    <source>
        <dbReference type="SAM" id="MobiDB-lite"/>
    </source>
</evidence>
<dbReference type="Proteomes" id="UP001383192">
    <property type="component" value="Unassembled WGS sequence"/>
</dbReference>
<reference evidence="2 3" key="1">
    <citation type="submission" date="2024-01" db="EMBL/GenBank/DDBJ databases">
        <title>A draft genome for a cacao thread blight-causing isolate of Paramarasmius palmivorus.</title>
        <authorList>
            <person name="Baruah I.K."/>
            <person name="Bukari Y."/>
            <person name="Amoako-Attah I."/>
            <person name="Meinhardt L.W."/>
            <person name="Bailey B.A."/>
            <person name="Cohen S.P."/>
        </authorList>
    </citation>
    <scope>NUCLEOTIDE SEQUENCE [LARGE SCALE GENOMIC DNA]</scope>
    <source>
        <strain evidence="2 3">GH-12</strain>
    </source>
</reference>
<dbReference type="EMBL" id="JAYKXP010000059">
    <property type="protein sequence ID" value="KAK7033972.1"/>
    <property type="molecule type" value="Genomic_DNA"/>
</dbReference>
<name>A0AAW0C709_9AGAR</name>
<sequence length="187" mass="20639">MARIPSPGEHSGYSSDDGSLDEFIQSVLDEPCSDVESTATREPPLHPDYYASDEDDILDAFVRQSVQHPSPDSPSPLPRVAYMTEKHRLCQDNTRSKILRSTTATERAIGAKAQSRPIRDALVGPYRTSLDSIEAQPGKTSGVKHIVREVSKEGKEGARRLRPLIMPCLVDNARVLKRSRTNDTIGT</sequence>
<evidence type="ECO:0000313" key="3">
    <source>
        <dbReference type="Proteomes" id="UP001383192"/>
    </source>
</evidence>
<dbReference type="AlphaFoldDB" id="A0AAW0C709"/>
<feature type="region of interest" description="Disordered" evidence="1">
    <location>
        <begin position="1"/>
        <end position="54"/>
    </location>
</feature>
<keyword evidence="3" id="KW-1185">Reference proteome</keyword>
<protein>
    <submittedName>
        <fullName evidence="2">Uncharacterized protein</fullName>
    </submittedName>
</protein>
<evidence type="ECO:0000313" key="2">
    <source>
        <dbReference type="EMBL" id="KAK7033972.1"/>
    </source>
</evidence>
<accession>A0AAW0C709</accession>
<gene>
    <name evidence="2" type="ORF">VNI00_012599</name>
</gene>
<comment type="caution">
    <text evidence="2">The sequence shown here is derived from an EMBL/GenBank/DDBJ whole genome shotgun (WGS) entry which is preliminary data.</text>
</comment>
<proteinExistence type="predicted"/>